<organism evidence="1 2">
    <name type="scientific">Paenibacillus phytohabitans</name>
    <dbReference type="NCBI Taxonomy" id="2654978"/>
    <lineage>
        <taxon>Bacteria</taxon>
        <taxon>Bacillati</taxon>
        <taxon>Bacillota</taxon>
        <taxon>Bacilli</taxon>
        <taxon>Bacillales</taxon>
        <taxon>Paenibacillaceae</taxon>
        <taxon>Paenibacillus</taxon>
    </lineage>
</organism>
<dbReference type="EMBL" id="WHOB01000051">
    <property type="protein sequence ID" value="NOU80604.1"/>
    <property type="molecule type" value="Genomic_DNA"/>
</dbReference>
<comment type="caution">
    <text evidence="1">The sequence shown here is derived from an EMBL/GenBank/DDBJ whole genome shotgun (WGS) entry which is preliminary data.</text>
</comment>
<name>A0ABX1YJQ7_9BACL</name>
<gene>
    <name evidence="1" type="ORF">GC101_17205</name>
</gene>
<keyword evidence="2" id="KW-1185">Reference proteome</keyword>
<reference evidence="1 2" key="1">
    <citation type="submission" date="2019-10" db="EMBL/GenBank/DDBJ databases">
        <title>Description of Paenibacillus terricola sp. nov.</title>
        <authorList>
            <person name="Carlier A."/>
            <person name="Qi S."/>
        </authorList>
    </citation>
    <scope>NUCLEOTIDE SEQUENCE [LARGE SCALE GENOMIC DNA]</scope>
    <source>
        <strain evidence="1 2">LMG 31459</strain>
    </source>
</reference>
<sequence>MTINQGETVTGSCRRLVAPGELSIAAPAAARYWGLPASRRAPAAAAVDLRMAVWPTGAHRPPEERLPLRLRIRAQPVTNY</sequence>
<protein>
    <submittedName>
        <fullName evidence="1">Uncharacterized protein</fullName>
    </submittedName>
</protein>
<evidence type="ECO:0000313" key="1">
    <source>
        <dbReference type="EMBL" id="NOU80604.1"/>
    </source>
</evidence>
<dbReference type="Proteomes" id="UP000596857">
    <property type="component" value="Unassembled WGS sequence"/>
</dbReference>
<dbReference type="RefSeq" id="WP_171718237.1">
    <property type="nucleotide sequence ID" value="NZ_WHOB01000051.1"/>
</dbReference>
<proteinExistence type="predicted"/>
<accession>A0ABX1YJQ7</accession>
<evidence type="ECO:0000313" key="2">
    <source>
        <dbReference type="Proteomes" id="UP000596857"/>
    </source>
</evidence>